<feature type="region of interest" description="Disordered" evidence="1">
    <location>
        <begin position="346"/>
        <end position="385"/>
    </location>
</feature>
<dbReference type="SUPFAM" id="SSF140453">
    <property type="entry name" value="EsxAB dimer-like"/>
    <property type="match status" value="1"/>
</dbReference>
<evidence type="ECO:0000313" key="3">
    <source>
        <dbReference type="Proteomes" id="UP001592531"/>
    </source>
</evidence>
<dbReference type="InterPro" id="IPR036689">
    <property type="entry name" value="ESAT-6-like_sf"/>
</dbReference>
<sequence>MSAATGGGGGAPQPGTGSGADFAGDGAGGLVGLRAMIADADPGSLDTVSARWTAIQQALVAAQADLRTHTGAALQHWEGAAADGFASRASQLAEALGNGAEYASNAGTGVSAAAEALRLAKQTMPKVPSQWDRFTRALTSERNGQAFDQDLSAGMTREQAIKQDGGQLSLMEERHQQAVAVMERLESSYNAAAQMIGEPPGDAFGGHDVYPSPPPTIRRSSVTSKSASTVADPGAGGGARQVEGGGTAESRSKQVLDPARSGSVEMGGDSRSGYGISGGEHPPRLPDLGTTVQGTTPEVSGVAETAELRDGGTTGADAVRETGGRAGIEGISGGNAGIWDSAPISSGATRGHSRNEGEGWYTVSDNPSSERGRPIGAGGSGRQESEEGFIEELSGTKGGGVAGETVKQGGPAMIGGLGLGTGSKGKKCKRRARARYLVEDEEAWIADGHANPPVIS</sequence>
<dbReference type="Proteomes" id="UP001592531">
    <property type="component" value="Unassembled WGS sequence"/>
</dbReference>
<reference evidence="2 3" key="1">
    <citation type="submission" date="2024-09" db="EMBL/GenBank/DDBJ databases">
        <authorList>
            <person name="Lee S.D."/>
        </authorList>
    </citation>
    <scope>NUCLEOTIDE SEQUENCE [LARGE SCALE GENOMIC DNA]</scope>
    <source>
        <strain evidence="2 3">N8-3</strain>
    </source>
</reference>
<feature type="region of interest" description="Disordered" evidence="1">
    <location>
        <begin position="1"/>
        <end position="23"/>
    </location>
</feature>
<feature type="region of interest" description="Disordered" evidence="1">
    <location>
        <begin position="214"/>
        <end position="295"/>
    </location>
</feature>
<proteinExistence type="predicted"/>
<dbReference type="Gene3D" id="1.20.1260.20">
    <property type="entry name" value="PPE superfamily"/>
    <property type="match status" value="1"/>
</dbReference>
<keyword evidence="3" id="KW-1185">Reference proteome</keyword>
<dbReference type="RefSeq" id="WP_380539193.1">
    <property type="nucleotide sequence ID" value="NZ_JBHFAB010000019.1"/>
</dbReference>
<name>A0ABV6W0S9_9ACTN</name>
<dbReference type="EMBL" id="JBHFAB010000019">
    <property type="protein sequence ID" value="MFC1419605.1"/>
    <property type="molecule type" value="Genomic_DNA"/>
</dbReference>
<accession>A0ABV6W0S9</accession>
<feature type="compositionally biased region" description="Low complexity" evidence="1">
    <location>
        <begin position="218"/>
        <end position="231"/>
    </location>
</feature>
<evidence type="ECO:0000256" key="1">
    <source>
        <dbReference type="SAM" id="MobiDB-lite"/>
    </source>
</evidence>
<dbReference type="InterPro" id="IPR038332">
    <property type="entry name" value="PPE_sf"/>
</dbReference>
<organism evidence="2 3">
    <name type="scientific">Streptacidiphilus cavernicola</name>
    <dbReference type="NCBI Taxonomy" id="3342716"/>
    <lineage>
        <taxon>Bacteria</taxon>
        <taxon>Bacillati</taxon>
        <taxon>Actinomycetota</taxon>
        <taxon>Actinomycetes</taxon>
        <taxon>Kitasatosporales</taxon>
        <taxon>Streptomycetaceae</taxon>
        <taxon>Streptacidiphilus</taxon>
    </lineage>
</organism>
<evidence type="ECO:0000313" key="2">
    <source>
        <dbReference type="EMBL" id="MFC1419605.1"/>
    </source>
</evidence>
<feature type="compositionally biased region" description="Gly residues" evidence="1">
    <location>
        <begin position="234"/>
        <end position="247"/>
    </location>
</feature>
<comment type="caution">
    <text evidence="2">The sequence shown here is derived from an EMBL/GenBank/DDBJ whole genome shotgun (WGS) entry which is preliminary data.</text>
</comment>
<gene>
    <name evidence="2" type="ORF">ACEZDE_23655</name>
</gene>
<protein>
    <submittedName>
        <fullName evidence="2">WXG100 family type VII secretion target</fullName>
    </submittedName>
</protein>
<feature type="compositionally biased region" description="Gly residues" evidence="1">
    <location>
        <begin position="1"/>
        <end position="18"/>
    </location>
</feature>